<dbReference type="Proteomes" id="UP000838878">
    <property type="component" value="Chromosome 13"/>
</dbReference>
<sequence length="197" mass="21741">MNALLDYGSSSSSTDGDSSDEEKEKTEDRKEDEKPKLPKPTLGENSLHTSVFSNPFAQAELAKAAILEKHVKMVPGIDNTQMINGKKICWNYRKGKCRFGHNCKYAHDSDIQKSTEELEAEKQKLNSVVCEGAGTVASAPPPQVILDSPLATNEDVWDGKVGKKKKRPGLSQGLVPGKKVIKMYKEQKIKDNVIKKV</sequence>
<dbReference type="InterPro" id="IPR036855">
    <property type="entry name" value="Znf_CCCH_sf"/>
</dbReference>
<evidence type="ECO:0000256" key="3">
    <source>
        <dbReference type="ARBA" id="ARBA00022833"/>
    </source>
</evidence>
<reference evidence="6" key="1">
    <citation type="submission" date="2021-12" db="EMBL/GenBank/DDBJ databases">
        <authorList>
            <person name="Martin H S."/>
        </authorList>
    </citation>
    <scope>NUCLEOTIDE SEQUENCE</scope>
</reference>
<evidence type="ECO:0000256" key="1">
    <source>
        <dbReference type="ARBA" id="ARBA00022723"/>
    </source>
</evidence>
<organism evidence="6 7">
    <name type="scientific">Brenthis ino</name>
    <name type="common">lesser marbled fritillary</name>
    <dbReference type="NCBI Taxonomy" id="405034"/>
    <lineage>
        <taxon>Eukaryota</taxon>
        <taxon>Metazoa</taxon>
        <taxon>Ecdysozoa</taxon>
        <taxon>Arthropoda</taxon>
        <taxon>Hexapoda</taxon>
        <taxon>Insecta</taxon>
        <taxon>Pterygota</taxon>
        <taxon>Neoptera</taxon>
        <taxon>Endopterygota</taxon>
        <taxon>Lepidoptera</taxon>
        <taxon>Glossata</taxon>
        <taxon>Ditrysia</taxon>
        <taxon>Papilionoidea</taxon>
        <taxon>Nymphalidae</taxon>
        <taxon>Heliconiinae</taxon>
        <taxon>Argynnini</taxon>
        <taxon>Brenthis</taxon>
    </lineage>
</organism>
<evidence type="ECO:0000313" key="6">
    <source>
        <dbReference type="EMBL" id="CAH0718842.1"/>
    </source>
</evidence>
<dbReference type="EMBL" id="OV170233">
    <property type="protein sequence ID" value="CAH0718842.1"/>
    <property type="molecule type" value="Genomic_DNA"/>
</dbReference>
<evidence type="ECO:0000313" key="7">
    <source>
        <dbReference type="Proteomes" id="UP000838878"/>
    </source>
</evidence>
<dbReference type="GO" id="GO:0008270">
    <property type="term" value="F:zinc ion binding"/>
    <property type="evidence" value="ECO:0007669"/>
    <property type="project" value="UniProtKB-KW"/>
</dbReference>
<feature type="region of interest" description="Disordered" evidence="4">
    <location>
        <begin position="1"/>
        <end position="48"/>
    </location>
</feature>
<dbReference type="InterPro" id="IPR041367">
    <property type="entry name" value="Znf-CCCH_4"/>
</dbReference>
<dbReference type="Pfam" id="PF18044">
    <property type="entry name" value="zf-CCCH_4"/>
    <property type="match status" value="1"/>
</dbReference>
<keyword evidence="3" id="KW-0862">Zinc</keyword>
<gene>
    <name evidence="6" type="ORF">BINO364_LOCUS5254</name>
</gene>
<evidence type="ECO:0000259" key="5">
    <source>
        <dbReference type="Pfam" id="PF18044"/>
    </source>
</evidence>
<feature type="compositionally biased region" description="Basic and acidic residues" evidence="4">
    <location>
        <begin position="22"/>
        <end position="36"/>
    </location>
</feature>
<keyword evidence="1" id="KW-0479">Metal-binding</keyword>
<dbReference type="SUPFAM" id="SSF90229">
    <property type="entry name" value="CCCH zinc finger"/>
    <property type="match status" value="1"/>
</dbReference>
<keyword evidence="7" id="KW-1185">Reference proteome</keyword>
<feature type="domain" description="E3 ligase CCCH-type zinc finger" evidence="5">
    <location>
        <begin position="87"/>
        <end position="108"/>
    </location>
</feature>
<dbReference type="Gene3D" id="4.10.1000.10">
    <property type="entry name" value="Zinc finger, CCCH-type"/>
    <property type="match status" value="1"/>
</dbReference>
<name>A0A8J9VUK4_9NEOP</name>
<evidence type="ECO:0000256" key="2">
    <source>
        <dbReference type="ARBA" id="ARBA00022771"/>
    </source>
</evidence>
<evidence type="ECO:0000256" key="4">
    <source>
        <dbReference type="SAM" id="MobiDB-lite"/>
    </source>
</evidence>
<keyword evidence="2" id="KW-0863">Zinc-finger</keyword>
<accession>A0A8J9VUK4</accession>
<protein>
    <recommendedName>
        <fullName evidence="5">E3 ligase CCCH-type zinc finger domain-containing protein</fullName>
    </recommendedName>
</protein>
<proteinExistence type="predicted"/>
<feature type="non-terminal residue" evidence="6">
    <location>
        <position position="197"/>
    </location>
</feature>
<dbReference type="OrthoDB" id="336321at2759"/>
<dbReference type="AlphaFoldDB" id="A0A8J9VUK4"/>